<accession>A0A182WI92</accession>
<dbReference type="VEuPathDB" id="VectorBase:AMIN010096"/>
<reference evidence="2" key="2">
    <citation type="submission" date="2020-05" db="UniProtKB">
        <authorList>
            <consortium name="EnsemblMetazoa"/>
        </authorList>
    </citation>
    <scope>IDENTIFICATION</scope>
    <source>
        <strain evidence="2">MINIMUS1</strain>
    </source>
</reference>
<dbReference type="STRING" id="112268.A0A182WI92"/>
<dbReference type="AlphaFoldDB" id="A0A182WI92"/>
<reference evidence="3" key="1">
    <citation type="submission" date="2013-03" db="EMBL/GenBank/DDBJ databases">
        <title>The Genome Sequence of Anopheles minimus MINIMUS1.</title>
        <authorList>
            <consortium name="The Broad Institute Genomics Platform"/>
            <person name="Neafsey D.E."/>
            <person name="Walton C."/>
            <person name="Walker B."/>
            <person name="Young S.K."/>
            <person name="Zeng Q."/>
            <person name="Gargeya S."/>
            <person name="Fitzgerald M."/>
            <person name="Haas B."/>
            <person name="Abouelleil A."/>
            <person name="Allen A.W."/>
            <person name="Alvarado L."/>
            <person name="Arachchi H.M."/>
            <person name="Berlin A.M."/>
            <person name="Chapman S.B."/>
            <person name="Gainer-Dewar J."/>
            <person name="Goldberg J."/>
            <person name="Griggs A."/>
            <person name="Gujja S."/>
            <person name="Hansen M."/>
            <person name="Howarth C."/>
            <person name="Imamovic A."/>
            <person name="Ireland A."/>
            <person name="Larimer J."/>
            <person name="McCowan C."/>
            <person name="Murphy C."/>
            <person name="Pearson M."/>
            <person name="Poon T.W."/>
            <person name="Priest M."/>
            <person name="Roberts A."/>
            <person name="Saif S."/>
            <person name="Shea T."/>
            <person name="Sisk P."/>
            <person name="Sykes S."/>
            <person name="Wortman J."/>
            <person name="Nusbaum C."/>
            <person name="Birren B."/>
        </authorList>
    </citation>
    <scope>NUCLEOTIDE SEQUENCE [LARGE SCALE GENOMIC DNA]</scope>
    <source>
        <strain evidence="3">MINIMUS1</strain>
    </source>
</reference>
<feature type="transmembrane region" description="Helical" evidence="1">
    <location>
        <begin position="20"/>
        <end position="44"/>
    </location>
</feature>
<dbReference type="InterPro" id="IPR027417">
    <property type="entry name" value="P-loop_NTPase"/>
</dbReference>
<dbReference type="PANTHER" id="PTHR10285">
    <property type="entry name" value="URIDINE KINASE"/>
    <property type="match status" value="1"/>
</dbReference>
<dbReference type="Gene3D" id="3.40.50.300">
    <property type="entry name" value="P-loop containing nucleotide triphosphate hydrolases"/>
    <property type="match status" value="1"/>
</dbReference>
<keyword evidence="1" id="KW-0472">Membrane</keyword>
<evidence type="ECO:0000313" key="3">
    <source>
        <dbReference type="Proteomes" id="UP000075920"/>
    </source>
</evidence>
<dbReference type="Proteomes" id="UP000075920">
    <property type="component" value="Unassembled WGS sequence"/>
</dbReference>
<keyword evidence="1" id="KW-0812">Transmembrane</keyword>
<dbReference type="SUPFAM" id="SSF52540">
    <property type="entry name" value="P-loop containing nucleoside triphosphate hydrolases"/>
    <property type="match status" value="1"/>
</dbReference>
<dbReference type="EnsemblMetazoa" id="AMIN010096-RA">
    <property type="protein sequence ID" value="AMIN010096-PA"/>
    <property type="gene ID" value="AMIN010096"/>
</dbReference>
<keyword evidence="3" id="KW-1185">Reference proteome</keyword>
<evidence type="ECO:0000256" key="1">
    <source>
        <dbReference type="SAM" id="Phobius"/>
    </source>
</evidence>
<keyword evidence="1" id="KW-1133">Transmembrane helix</keyword>
<sequence length="404" mass="47312">MVIDARDESWIYSLFPPMKFAFVVPALFGVVLVGGLSAFSLYHLRDHLGIPFIRQLAPSEEMIMNRNHILVRGFVPITRYQPMPTDRSYRTVSNDSPAAKRRCMMETWLVIGISGVTNGGKTTLAKSLESYFLAHQNKVFFKENLTLNKVVALCQDDYFLPVDNPRHEVIKKLNHINWEILSSLDMDRMCQDIMKVLGQKFILYNCHQLRQTEDDSEMGEQVESMDEFNLFVDHFLSNFLTKYDENGTGGRTTNLIKKSKNESYQNMSIKINVLLLEGFLIFNHSFTRDLCSMKFHIHLPYERCYARRLQRVYDPPDVVGYFEMCVWPMYEKHYREFKGRKDIYVLNGEIPQESIFNYVLNCIKDLLIRSHRDDPFLLVEPVFVEGLLPHHAIALYNERFERTV</sequence>
<name>A0A182WI92_9DIPT</name>
<protein>
    <submittedName>
        <fullName evidence="2">Uncharacterized protein</fullName>
    </submittedName>
</protein>
<organism evidence="2 3">
    <name type="scientific">Anopheles minimus</name>
    <dbReference type="NCBI Taxonomy" id="112268"/>
    <lineage>
        <taxon>Eukaryota</taxon>
        <taxon>Metazoa</taxon>
        <taxon>Ecdysozoa</taxon>
        <taxon>Arthropoda</taxon>
        <taxon>Hexapoda</taxon>
        <taxon>Insecta</taxon>
        <taxon>Pterygota</taxon>
        <taxon>Neoptera</taxon>
        <taxon>Endopterygota</taxon>
        <taxon>Diptera</taxon>
        <taxon>Nematocera</taxon>
        <taxon>Culicoidea</taxon>
        <taxon>Culicidae</taxon>
        <taxon>Anophelinae</taxon>
        <taxon>Anopheles</taxon>
    </lineage>
</organism>
<proteinExistence type="predicted"/>
<evidence type="ECO:0000313" key="2">
    <source>
        <dbReference type="EnsemblMetazoa" id="AMIN010096-PA"/>
    </source>
</evidence>